<evidence type="ECO:0000256" key="1">
    <source>
        <dbReference type="ARBA" id="ARBA00022679"/>
    </source>
</evidence>
<evidence type="ECO:0000256" key="4">
    <source>
        <dbReference type="PIRNR" id="PIRNR000446"/>
    </source>
</evidence>
<dbReference type="EC" id="2.3.1.39" evidence="4"/>
<dbReference type="PANTHER" id="PTHR42681">
    <property type="entry name" value="MALONYL-COA-ACYL CARRIER PROTEIN TRANSACYLASE, MITOCHONDRIAL"/>
    <property type="match status" value="1"/>
</dbReference>
<name>A0A0V8QCR4_9FIRM</name>
<comment type="similarity">
    <text evidence="4">Belongs to the fabD family.</text>
</comment>
<dbReference type="InterPro" id="IPR004410">
    <property type="entry name" value="Malonyl_CoA-ACP_transAc_FabD"/>
</dbReference>
<dbReference type="Gene3D" id="3.40.366.10">
    <property type="entry name" value="Malonyl-Coenzyme A Acyl Carrier Protein, domain 2"/>
    <property type="match status" value="1"/>
</dbReference>
<sequence length="303" mass="32892">MNKTAFIFPGQGVQRAGMGKDFYENSQVAREIFEEASEVLSMDMKALCFEKNEQLDKTEFTQAALVTTCLAMLSAVKEAGFSADVTAGLSLGEYCAIVAAGGMSAREAIYAVRKRGIYMQEAVPAKEGAMAAILGMTAEEVEAGIQGIPDVYVANYNCPGQLVITGRTKAVKAAKEELLSRGAKRAVDLNVSGPFHSPLLEAAGEKLEKELSKLIFTKLTLPYVTNVTAEYVTEIGKTKELLKKQVASGVRWQQSMEVMLKNGITTFIEIGPGQTLRGFLKKIAPEAKVINIGTWKELLYVKE</sequence>
<dbReference type="PIRSF" id="PIRSF000446">
    <property type="entry name" value="Mct"/>
    <property type="match status" value="1"/>
</dbReference>
<dbReference type="InterPro" id="IPR050858">
    <property type="entry name" value="Mal-CoA-ACP_Trans/PKS_FabD"/>
</dbReference>
<comment type="caution">
    <text evidence="7">The sequence shown here is derived from an EMBL/GenBank/DDBJ whole genome shotgun (WGS) entry which is preliminary data.</text>
</comment>
<keyword evidence="8" id="KW-1185">Reference proteome</keyword>
<proteinExistence type="inferred from homology"/>
<feature type="active site" evidence="5">
    <location>
        <position position="90"/>
    </location>
</feature>
<dbReference type="FunFam" id="3.30.70.250:FF:000001">
    <property type="entry name" value="Malonyl CoA-acyl carrier protein transacylase"/>
    <property type="match status" value="1"/>
</dbReference>
<evidence type="ECO:0000256" key="5">
    <source>
        <dbReference type="PIRSR" id="PIRSR000446-1"/>
    </source>
</evidence>
<dbReference type="Pfam" id="PF00698">
    <property type="entry name" value="Acyl_transf_1"/>
    <property type="match status" value="1"/>
</dbReference>
<dbReference type="SUPFAM" id="SSF55048">
    <property type="entry name" value="Probable ACP-binding domain of malonyl-CoA ACP transacylase"/>
    <property type="match status" value="1"/>
</dbReference>
<dbReference type="EMBL" id="LNAM01000175">
    <property type="protein sequence ID" value="KSV58384.1"/>
    <property type="molecule type" value="Genomic_DNA"/>
</dbReference>
<dbReference type="InterPro" id="IPR024925">
    <property type="entry name" value="Malonyl_CoA-ACP_transAc"/>
</dbReference>
<dbReference type="InterPro" id="IPR001227">
    <property type="entry name" value="Ac_transferase_dom_sf"/>
</dbReference>
<keyword evidence="2 4" id="KW-0012">Acyltransferase</keyword>
<reference evidence="7 8" key="1">
    <citation type="submission" date="2015-11" db="EMBL/GenBank/DDBJ databases">
        <title>Butyribacter intestini gen. nov., sp. nov., a butyric acid-producing bacterium of the family Lachnospiraceae isolated from the human faeces.</title>
        <authorList>
            <person name="Zou Y."/>
            <person name="Xue W."/>
            <person name="Luo G."/>
            <person name="Lv M."/>
        </authorList>
    </citation>
    <scope>NUCLEOTIDE SEQUENCE [LARGE SCALE GENOMIC DNA]</scope>
    <source>
        <strain evidence="7 8">ACET-33324</strain>
    </source>
</reference>
<dbReference type="GO" id="GO:0006633">
    <property type="term" value="P:fatty acid biosynthetic process"/>
    <property type="evidence" value="ECO:0007669"/>
    <property type="project" value="TreeGrafter"/>
</dbReference>
<dbReference type="PANTHER" id="PTHR42681:SF1">
    <property type="entry name" value="MALONYL-COA-ACYL CARRIER PROTEIN TRANSACYLASE, MITOCHONDRIAL"/>
    <property type="match status" value="1"/>
</dbReference>
<dbReference type="RefSeq" id="WP_058353425.1">
    <property type="nucleotide sequence ID" value="NZ_CABMMD010000175.1"/>
</dbReference>
<dbReference type="InterPro" id="IPR016036">
    <property type="entry name" value="Malonyl_transacylase_ACP-bd"/>
</dbReference>
<dbReference type="SMART" id="SM00827">
    <property type="entry name" value="PKS_AT"/>
    <property type="match status" value="1"/>
</dbReference>
<keyword evidence="1 4" id="KW-0808">Transferase</keyword>
<dbReference type="Gene3D" id="3.30.70.250">
    <property type="entry name" value="Malonyl-CoA ACP transacylase, ACP-binding"/>
    <property type="match status" value="1"/>
</dbReference>
<dbReference type="OrthoDB" id="9805460at2"/>
<dbReference type="STRING" id="290052.ASU35_02995"/>
<feature type="domain" description="Malonyl-CoA:ACP transacylase (MAT)" evidence="6">
    <location>
        <begin position="7"/>
        <end position="297"/>
    </location>
</feature>
<dbReference type="InterPro" id="IPR014043">
    <property type="entry name" value="Acyl_transferase_dom"/>
</dbReference>
<dbReference type="Proteomes" id="UP000054874">
    <property type="component" value="Unassembled WGS sequence"/>
</dbReference>
<evidence type="ECO:0000313" key="7">
    <source>
        <dbReference type="EMBL" id="KSV58384.1"/>
    </source>
</evidence>
<organism evidence="7 8">
    <name type="scientific">Acetivibrio ethanolgignens</name>
    <dbReference type="NCBI Taxonomy" id="290052"/>
    <lineage>
        <taxon>Bacteria</taxon>
        <taxon>Bacillati</taxon>
        <taxon>Bacillota</taxon>
        <taxon>Clostridia</taxon>
        <taxon>Eubacteriales</taxon>
        <taxon>Oscillospiraceae</taxon>
        <taxon>Acetivibrio</taxon>
    </lineage>
</organism>
<dbReference type="InterPro" id="IPR016035">
    <property type="entry name" value="Acyl_Trfase/lysoPLipase"/>
</dbReference>
<evidence type="ECO:0000313" key="8">
    <source>
        <dbReference type="Proteomes" id="UP000054874"/>
    </source>
</evidence>
<dbReference type="AlphaFoldDB" id="A0A0V8QCR4"/>
<evidence type="ECO:0000256" key="3">
    <source>
        <dbReference type="ARBA" id="ARBA00048462"/>
    </source>
</evidence>
<dbReference type="GO" id="GO:0004314">
    <property type="term" value="F:[acyl-carrier-protein] S-malonyltransferase activity"/>
    <property type="evidence" value="ECO:0007669"/>
    <property type="project" value="UniProtKB-EC"/>
</dbReference>
<accession>A0A0V8QCR4</accession>
<dbReference type="GO" id="GO:0005829">
    <property type="term" value="C:cytosol"/>
    <property type="evidence" value="ECO:0007669"/>
    <property type="project" value="TreeGrafter"/>
</dbReference>
<protein>
    <recommendedName>
        <fullName evidence="4">Malonyl CoA-acyl carrier protein transacylase</fullName>
        <ecNumber evidence="4">2.3.1.39</ecNumber>
    </recommendedName>
</protein>
<dbReference type="NCBIfam" id="TIGR00128">
    <property type="entry name" value="fabD"/>
    <property type="match status" value="1"/>
</dbReference>
<evidence type="ECO:0000256" key="2">
    <source>
        <dbReference type="ARBA" id="ARBA00023315"/>
    </source>
</evidence>
<feature type="active site" evidence="5">
    <location>
        <position position="196"/>
    </location>
</feature>
<gene>
    <name evidence="7" type="ORF">ASU35_02995</name>
</gene>
<dbReference type="SUPFAM" id="SSF52151">
    <property type="entry name" value="FabD/lysophospholipase-like"/>
    <property type="match status" value="1"/>
</dbReference>
<comment type="catalytic activity">
    <reaction evidence="3 4">
        <text>holo-[ACP] + malonyl-CoA = malonyl-[ACP] + CoA</text>
        <dbReference type="Rhea" id="RHEA:41792"/>
        <dbReference type="Rhea" id="RHEA-COMP:9623"/>
        <dbReference type="Rhea" id="RHEA-COMP:9685"/>
        <dbReference type="ChEBI" id="CHEBI:57287"/>
        <dbReference type="ChEBI" id="CHEBI:57384"/>
        <dbReference type="ChEBI" id="CHEBI:64479"/>
        <dbReference type="ChEBI" id="CHEBI:78449"/>
        <dbReference type="EC" id="2.3.1.39"/>
    </reaction>
</comment>
<evidence type="ECO:0000259" key="6">
    <source>
        <dbReference type="SMART" id="SM00827"/>
    </source>
</evidence>